<dbReference type="PROSITE" id="PS50893">
    <property type="entry name" value="ABC_TRANSPORTER_2"/>
    <property type="match status" value="1"/>
</dbReference>
<dbReference type="RefSeq" id="WP_127766091.1">
    <property type="nucleotide sequence ID" value="NZ_SADE01000002.1"/>
</dbReference>
<dbReference type="PANTHER" id="PTHR24220">
    <property type="entry name" value="IMPORT ATP-BINDING PROTEIN"/>
    <property type="match status" value="1"/>
</dbReference>
<evidence type="ECO:0000256" key="3">
    <source>
        <dbReference type="ARBA" id="ARBA00005417"/>
    </source>
</evidence>
<evidence type="ECO:0000256" key="5">
    <source>
        <dbReference type="ARBA" id="ARBA00022475"/>
    </source>
</evidence>
<dbReference type="SUPFAM" id="SSF52540">
    <property type="entry name" value="P-loop containing nucleoside triphosphate hydrolases"/>
    <property type="match status" value="1"/>
</dbReference>
<comment type="subcellular location">
    <subcellularLocation>
        <location evidence="11">Cell inner membrane</location>
        <topology evidence="11">Peripheral membrane protein</topology>
        <orientation evidence="11">Cytoplasmic side</orientation>
    </subcellularLocation>
    <subcellularLocation>
        <location evidence="2">Cell membrane</location>
        <topology evidence="2">Peripheral membrane protein</topology>
    </subcellularLocation>
</comment>
<comment type="subunit">
    <text evidence="11">Homodimer. Forms a membrane-associated complex with FtsX.</text>
</comment>
<dbReference type="GO" id="GO:0016887">
    <property type="term" value="F:ATP hydrolysis activity"/>
    <property type="evidence" value="ECO:0007669"/>
    <property type="project" value="InterPro"/>
</dbReference>
<dbReference type="SMART" id="SM00382">
    <property type="entry name" value="AAA"/>
    <property type="match status" value="1"/>
</dbReference>
<dbReference type="GO" id="GO:0005886">
    <property type="term" value="C:plasma membrane"/>
    <property type="evidence" value="ECO:0007669"/>
    <property type="project" value="UniProtKB-SubCell"/>
</dbReference>
<dbReference type="InterPro" id="IPR003439">
    <property type="entry name" value="ABC_transporter-like_ATP-bd"/>
</dbReference>
<evidence type="ECO:0000256" key="6">
    <source>
        <dbReference type="ARBA" id="ARBA00022618"/>
    </source>
</evidence>
<dbReference type="OrthoDB" id="9802264at2"/>
<dbReference type="FunFam" id="3.40.50.300:FF:000056">
    <property type="entry name" value="Cell division ATP-binding protein FtsE"/>
    <property type="match status" value="1"/>
</dbReference>
<keyword evidence="10 11" id="KW-0131">Cell cycle</keyword>
<dbReference type="PROSITE" id="PS00211">
    <property type="entry name" value="ABC_TRANSPORTER_1"/>
    <property type="match status" value="1"/>
</dbReference>
<evidence type="ECO:0000256" key="2">
    <source>
        <dbReference type="ARBA" id="ARBA00004202"/>
    </source>
</evidence>
<keyword evidence="7 11" id="KW-0547">Nucleotide-binding</keyword>
<protein>
    <recommendedName>
        <fullName evidence="4 11">Cell division ATP-binding protein FtsE</fullName>
    </recommendedName>
</protein>
<comment type="function">
    <text evidence="1">Part of the ABC transporter FtsEX involved in cellular division. Important for assembly or stability of the septal ring.</text>
</comment>
<evidence type="ECO:0000256" key="8">
    <source>
        <dbReference type="ARBA" id="ARBA00022840"/>
    </source>
</evidence>
<dbReference type="GO" id="GO:0051301">
    <property type="term" value="P:cell division"/>
    <property type="evidence" value="ECO:0007669"/>
    <property type="project" value="UniProtKB-UniRule"/>
</dbReference>
<evidence type="ECO:0000256" key="4">
    <source>
        <dbReference type="ARBA" id="ARBA00020019"/>
    </source>
</evidence>
<evidence type="ECO:0000313" key="15">
    <source>
        <dbReference type="Proteomes" id="UP000287447"/>
    </source>
</evidence>
<evidence type="ECO:0000256" key="1">
    <source>
        <dbReference type="ARBA" id="ARBA00002579"/>
    </source>
</evidence>
<dbReference type="InterPro" id="IPR015854">
    <property type="entry name" value="ABC_transpr_LolD-like"/>
</dbReference>
<dbReference type="GO" id="GO:0022857">
    <property type="term" value="F:transmembrane transporter activity"/>
    <property type="evidence" value="ECO:0007669"/>
    <property type="project" value="TreeGrafter"/>
</dbReference>
<dbReference type="InterPro" id="IPR005286">
    <property type="entry name" value="Cell_div_FtsE"/>
</dbReference>
<comment type="similarity">
    <text evidence="3 11">Belongs to the ABC transporter superfamily.</text>
</comment>
<sequence>MIRFENVGMRYGTGPEVLRDVTFELKAGAFHFLVGASGAGKSTLLKLMYLAHRPTRGLINIFDRNLASIPREELPDIRQRIGVVYQDFRLLNHLSAFDNVALPLRVNGAREDVVQKHVGELLGWVGLADHINALPPTLSGGQKQRVAIARAVISRPSLLLADEPTGNVDDTIAVRLLYLFEELNRMGTTVVIATHNKSLVDRFKHPVMRLGDGQVRTEEDEADWGAGLRRDAEASFGTKGDAPTVPPREL</sequence>
<dbReference type="GO" id="GO:0005524">
    <property type="term" value="F:ATP binding"/>
    <property type="evidence" value="ECO:0007669"/>
    <property type="project" value="UniProtKB-UniRule"/>
</dbReference>
<dbReference type="InterPro" id="IPR017871">
    <property type="entry name" value="ABC_transporter-like_CS"/>
</dbReference>
<evidence type="ECO:0000313" key="14">
    <source>
        <dbReference type="EMBL" id="RVU36615.1"/>
    </source>
</evidence>
<dbReference type="EMBL" id="SADE01000002">
    <property type="protein sequence ID" value="RVU36615.1"/>
    <property type="molecule type" value="Genomic_DNA"/>
</dbReference>
<proteinExistence type="inferred from homology"/>
<feature type="domain" description="ABC transporter" evidence="13">
    <location>
        <begin position="2"/>
        <end position="237"/>
    </location>
</feature>
<evidence type="ECO:0000256" key="12">
    <source>
        <dbReference type="SAM" id="MobiDB-lite"/>
    </source>
</evidence>
<keyword evidence="5 11" id="KW-1003">Cell membrane</keyword>
<dbReference type="Gene3D" id="3.40.50.300">
    <property type="entry name" value="P-loop containing nucleotide triphosphate hydrolases"/>
    <property type="match status" value="1"/>
</dbReference>
<dbReference type="AlphaFoldDB" id="A0A3S2VMS6"/>
<dbReference type="NCBIfam" id="TIGR02673">
    <property type="entry name" value="FtsE"/>
    <property type="match status" value="1"/>
</dbReference>
<keyword evidence="6 11" id="KW-0132">Cell division</keyword>
<reference evidence="15" key="1">
    <citation type="submission" date="2019-01" db="EMBL/GenBank/DDBJ databases">
        <title>Gri0909 isolated from a small marine red alga.</title>
        <authorList>
            <person name="Kim J."/>
            <person name="Jeong S.E."/>
            <person name="Jeon C.O."/>
        </authorList>
    </citation>
    <scope>NUCLEOTIDE SEQUENCE [LARGE SCALE GENOMIC DNA]</scope>
    <source>
        <strain evidence="15">Gri0909</strain>
    </source>
</reference>
<dbReference type="Proteomes" id="UP000287447">
    <property type="component" value="Unassembled WGS sequence"/>
</dbReference>
<keyword evidence="15" id="KW-1185">Reference proteome</keyword>
<evidence type="ECO:0000256" key="10">
    <source>
        <dbReference type="ARBA" id="ARBA00023306"/>
    </source>
</evidence>
<name>A0A3S2VMS6_9PROT</name>
<dbReference type="InterPro" id="IPR027417">
    <property type="entry name" value="P-loop_NTPase"/>
</dbReference>
<gene>
    <name evidence="11 14" type="primary">ftsE</name>
    <name evidence="14" type="ORF">EOI86_15650</name>
</gene>
<evidence type="ECO:0000256" key="11">
    <source>
        <dbReference type="RuleBase" id="RU365094"/>
    </source>
</evidence>
<accession>A0A3S2VMS6</accession>
<dbReference type="PANTHER" id="PTHR24220:SF470">
    <property type="entry name" value="CELL DIVISION ATP-BINDING PROTEIN FTSE"/>
    <property type="match status" value="1"/>
</dbReference>
<keyword evidence="8 11" id="KW-0067">ATP-binding</keyword>
<feature type="region of interest" description="Disordered" evidence="12">
    <location>
        <begin position="214"/>
        <end position="250"/>
    </location>
</feature>
<evidence type="ECO:0000259" key="13">
    <source>
        <dbReference type="PROSITE" id="PS50893"/>
    </source>
</evidence>
<organism evidence="14 15">
    <name type="scientific">Hwanghaeella grinnelliae</name>
    <dbReference type="NCBI Taxonomy" id="2500179"/>
    <lineage>
        <taxon>Bacteria</taxon>
        <taxon>Pseudomonadati</taxon>
        <taxon>Pseudomonadota</taxon>
        <taxon>Alphaproteobacteria</taxon>
        <taxon>Rhodospirillales</taxon>
        <taxon>Rhodospirillaceae</taxon>
        <taxon>Hwanghaeella</taxon>
    </lineage>
</organism>
<comment type="caution">
    <text evidence="14">The sequence shown here is derived from an EMBL/GenBank/DDBJ whole genome shotgun (WGS) entry which is preliminary data.</text>
</comment>
<evidence type="ECO:0000256" key="9">
    <source>
        <dbReference type="ARBA" id="ARBA00023136"/>
    </source>
</evidence>
<evidence type="ECO:0000256" key="7">
    <source>
        <dbReference type="ARBA" id="ARBA00022741"/>
    </source>
</evidence>
<dbReference type="Pfam" id="PF00005">
    <property type="entry name" value="ABC_tran"/>
    <property type="match status" value="1"/>
</dbReference>
<keyword evidence="9 11" id="KW-0472">Membrane</keyword>
<dbReference type="InterPro" id="IPR003593">
    <property type="entry name" value="AAA+_ATPase"/>
</dbReference>